<proteinExistence type="inferred from homology"/>
<dbReference type="EMBL" id="CP137757">
    <property type="protein sequence ID" value="WPF24430.1"/>
    <property type="molecule type" value="Genomic_DNA"/>
</dbReference>
<accession>A0AAU0PX54</accession>
<evidence type="ECO:0000256" key="7">
    <source>
        <dbReference type="ARBA" id="ARBA00024033"/>
    </source>
</evidence>
<protein>
    <submittedName>
        <fullName evidence="9">Glycosyltransferase 87 family protein</fullName>
    </submittedName>
</protein>
<dbReference type="GO" id="GO:0005886">
    <property type="term" value="C:plasma membrane"/>
    <property type="evidence" value="ECO:0007669"/>
    <property type="project" value="UniProtKB-SubCell"/>
</dbReference>
<feature type="transmembrane region" description="Helical" evidence="8">
    <location>
        <begin position="103"/>
        <end position="125"/>
    </location>
</feature>
<evidence type="ECO:0000256" key="2">
    <source>
        <dbReference type="ARBA" id="ARBA00022475"/>
    </source>
</evidence>
<evidence type="ECO:0000256" key="8">
    <source>
        <dbReference type="SAM" id="Phobius"/>
    </source>
</evidence>
<evidence type="ECO:0000313" key="9">
    <source>
        <dbReference type="EMBL" id="WPF24430.1"/>
    </source>
</evidence>
<dbReference type="AlphaFoldDB" id="A0AAU0PX54"/>
<evidence type="ECO:0000313" key="10">
    <source>
        <dbReference type="Proteomes" id="UP001174314"/>
    </source>
</evidence>
<feature type="transmembrane region" description="Helical" evidence="8">
    <location>
        <begin position="157"/>
        <end position="175"/>
    </location>
</feature>
<dbReference type="InterPro" id="IPR018584">
    <property type="entry name" value="GT87"/>
</dbReference>
<dbReference type="RefSeq" id="WP_204087333.1">
    <property type="nucleotide sequence ID" value="NZ_CP137757.1"/>
</dbReference>
<feature type="transmembrane region" description="Helical" evidence="8">
    <location>
        <begin position="384"/>
        <end position="406"/>
    </location>
</feature>
<dbReference type="KEGG" id="cpsk:Q0N40_07740"/>
<feature type="transmembrane region" description="Helical" evidence="8">
    <location>
        <begin position="131"/>
        <end position="150"/>
    </location>
</feature>
<feature type="transmembrane region" description="Helical" evidence="8">
    <location>
        <begin position="41"/>
        <end position="60"/>
    </location>
</feature>
<keyword evidence="5 8" id="KW-1133">Transmembrane helix</keyword>
<dbReference type="GO" id="GO:0016758">
    <property type="term" value="F:hexosyltransferase activity"/>
    <property type="evidence" value="ECO:0007669"/>
    <property type="project" value="InterPro"/>
</dbReference>
<gene>
    <name evidence="9" type="ORF">Q0N40_07740</name>
</gene>
<feature type="transmembrane region" description="Helical" evidence="8">
    <location>
        <begin position="349"/>
        <end position="372"/>
    </location>
</feature>
<keyword evidence="4 8" id="KW-0812">Transmembrane</keyword>
<comment type="similarity">
    <text evidence="7">Belongs to the glycosyltransferase 87 family.</text>
</comment>
<keyword evidence="10" id="KW-1185">Reference proteome</keyword>
<name>A0AAU0PX54_9CORY</name>
<keyword evidence="6 8" id="KW-0472">Membrane</keyword>
<evidence type="ECO:0000256" key="6">
    <source>
        <dbReference type="ARBA" id="ARBA00023136"/>
    </source>
</evidence>
<comment type="subcellular location">
    <subcellularLocation>
        <location evidence="1">Cell membrane</location>
        <topology evidence="1">Multi-pass membrane protein</topology>
    </subcellularLocation>
</comment>
<dbReference type="Proteomes" id="UP001174314">
    <property type="component" value="Chromosome"/>
</dbReference>
<feature type="transmembrane region" description="Helical" evidence="8">
    <location>
        <begin position="237"/>
        <end position="257"/>
    </location>
</feature>
<feature type="transmembrane region" description="Helical" evidence="8">
    <location>
        <begin position="324"/>
        <end position="343"/>
    </location>
</feature>
<keyword evidence="2" id="KW-1003">Cell membrane</keyword>
<evidence type="ECO:0000256" key="1">
    <source>
        <dbReference type="ARBA" id="ARBA00004651"/>
    </source>
</evidence>
<organism evidence="9 10">
    <name type="scientific">Corynebacterium pseudokroppenstedtii</name>
    <dbReference type="NCBI Taxonomy" id="2804917"/>
    <lineage>
        <taxon>Bacteria</taxon>
        <taxon>Bacillati</taxon>
        <taxon>Actinomycetota</taxon>
        <taxon>Actinomycetes</taxon>
        <taxon>Mycobacteriales</taxon>
        <taxon>Corynebacteriaceae</taxon>
        <taxon>Corynebacterium</taxon>
    </lineage>
</organism>
<reference evidence="9 10" key="1">
    <citation type="submission" date="2023-10" db="EMBL/GenBank/DDBJ databases">
        <title>complete genome sequence of Corynebacterium pseudokroppenstedtii P15-C1.</title>
        <authorList>
            <person name="Bruggemann H."/>
            <person name="Poehlein A."/>
        </authorList>
    </citation>
    <scope>NUCLEOTIDE SEQUENCE [LARGE SCALE GENOMIC DNA]</scope>
    <source>
        <strain evidence="9 10">P15_C1</strain>
    </source>
</reference>
<feature type="transmembrane region" description="Helical" evidence="8">
    <location>
        <begin position="297"/>
        <end position="317"/>
    </location>
</feature>
<dbReference type="Pfam" id="PF09594">
    <property type="entry name" value="GT87"/>
    <property type="match status" value="1"/>
</dbReference>
<sequence>MSEVGLGYDVTRSQYIIDAVQIRRPQKYEPTQEPAPERKPIRGGLGISLGLIFLAAWAIIRYTSSSVRNKDLGNLFVWPLDFSVYYKAVQHVSEGHNLYGKDYIFNLPFTYPPFAAVAFTPMTLVDRKTLAVYWQIGSLIVLFAVIIGILRQRGYKWSFSLIIISLATVFASFNLSAIHGTFFFGQVNIYLMGLVSLDFLRRKTNFGRGIGTGLAAGIKLTPAFSVLIFIFERQWKALITAVVVFAATIVVGCIIIPDGSKYWTHYMFNTDRIGPQSNPGAQSLRGVLYRLHIDNQMTVWIELSIAIVLVFCIAAFGAIKRGNVAMALCLSGITAPIIAPFSWFHHWVFLVPLAVLLIDAITRGLAAPIGLIQNKRVRWSLDQVAGLCAVALVSVMYIPFVSQYSVPAFKHLQQNESSDPAIVRGSFVYTGIAILVVVALWYSVVLVIDAIRGRDEQAASPENTWFGDGSGVNDKEPLVMVSQGQSDFREHEAWAYYGPDIK</sequence>
<evidence type="ECO:0000256" key="5">
    <source>
        <dbReference type="ARBA" id="ARBA00022989"/>
    </source>
</evidence>
<keyword evidence="3" id="KW-0808">Transferase</keyword>
<evidence type="ECO:0000256" key="4">
    <source>
        <dbReference type="ARBA" id="ARBA00022692"/>
    </source>
</evidence>
<evidence type="ECO:0000256" key="3">
    <source>
        <dbReference type="ARBA" id="ARBA00022679"/>
    </source>
</evidence>
<feature type="transmembrane region" description="Helical" evidence="8">
    <location>
        <begin position="426"/>
        <end position="448"/>
    </location>
</feature>